<dbReference type="PATRIC" id="fig|927661.3.peg.1648"/>
<dbReference type="RefSeq" id="WP_063725679.1">
    <property type="nucleotide sequence ID" value="NZ_KK073874.1"/>
</dbReference>
<evidence type="ECO:0000313" key="1">
    <source>
        <dbReference type="EMBL" id="EXG80598.1"/>
    </source>
</evidence>
<accession>A0A010YZF6</accession>
<evidence type="ECO:0008006" key="3">
    <source>
        <dbReference type="Google" id="ProtNLM"/>
    </source>
</evidence>
<comment type="caution">
    <text evidence="1">The sequence shown here is derived from an EMBL/GenBank/DDBJ whole genome shotgun (WGS) entry which is preliminary data.</text>
</comment>
<protein>
    <recommendedName>
        <fullName evidence="3">DUF1963 domain-containing protein</fullName>
    </recommendedName>
</protein>
<dbReference type="SUPFAM" id="SSF103032">
    <property type="entry name" value="Hypothetical protein YwqG"/>
    <property type="match status" value="1"/>
</dbReference>
<dbReference type="Proteomes" id="UP000021053">
    <property type="component" value="Unassembled WGS sequence"/>
</dbReference>
<proteinExistence type="predicted"/>
<sequence length="248" mass="27665">MAWLERVELLASVAGPFDRWLTPRREMSWEPSAAPIDGPVAKLGGQPFWVDEPFWPVSRSSGEPMTFIGQFPLPGSGIAMAYLFLSDEDGTFDLEGGENAFLIQPGGRVPPFVSGQVRRTGPTLWRRGADWFERHPVELRLDLKAPDEAAIATFERQVVHRDAALNGTPIEEDADLPELGCRNYVGGEPLFWQPWTPPALDASWRFFFQLDGAEGWGDDAFALNFGGGTGYAFLDPDRREGRFCWDCV</sequence>
<dbReference type="EMBL" id="JFBT01000001">
    <property type="protein sequence ID" value="EXG80598.1"/>
    <property type="molecule type" value="Genomic_DNA"/>
</dbReference>
<evidence type="ECO:0000313" key="2">
    <source>
        <dbReference type="Proteomes" id="UP000021053"/>
    </source>
</evidence>
<gene>
    <name evidence="1" type="ORF">CryarDRAFT_1679</name>
</gene>
<keyword evidence="2" id="KW-1185">Reference proteome</keyword>
<dbReference type="InterPro" id="IPR035948">
    <property type="entry name" value="YwqG-like_sf"/>
</dbReference>
<reference evidence="1 2" key="1">
    <citation type="submission" date="2013-07" db="EMBL/GenBank/DDBJ databases">
        <authorList>
            <consortium name="DOE Joint Genome Institute"/>
            <person name="Eisen J."/>
            <person name="Huntemann M."/>
            <person name="Han J."/>
            <person name="Chen A."/>
            <person name="Kyrpides N."/>
            <person name="Mavromatis K."/>
            <person name="Markowitz V."/>
            <person name="Palaniappan K."/>
            <person name="Ivanova N."/>
            <person name="Schaumberg A."/>
            <person name="Pati A."/>
            <person name="Liolios K."/>
            <person name="Nordberg H.P."/>
            <person name="Cantor M.N."/>
            <person name="Hua S.X."/>
            <person name="Woyke T."/>
        </authorList>
    </citation>
    <scope>NUCLEOTIDE SEQUENCE [LARGE SCALE GENOMIC DNA]</scope>
    <source>
        <strain evidence="1 2">DSM 44712</strain>
    </source>
</reference>
<dbReference type="AlphaFoldDB" id="A0A010YZF6"/>
<dbReference type="Gene3D" id="2.30.320.10">
    <property type="entry name" value="YwqG-like"/>
    <property type="match status" value="1"/>
</dbReference>
<name>A0A010YZF6_9ACTN</name>
<dbReference type="HOGENOM" id="CLU_1204246_0_0_11"/>
<organism evidence="1 2">
    <name type="scientific">Cryptosporangium arvum DSM 44712</name>
    <dbReference type="NCBI Taxonomy" id="927661"/>
    <lineage>
        <taxon>Bacteria</taxon>
        <taxon>Bacillati</taxon>
        <taxon>Actinomycetota</taxon>
        <taxon>Actinomycetes</taxon>
        <taxon>Cryptosporangiales</taxon>
        <taxon>Cryptosporangiaceae</taxon>
        <taxon>Cryptosporangium</taxon>
    </lineage>
</organism>